<dbReference type="EMBL" id="JAHLQT010006108">
    <property type="protein sequence ID" value="KAG7175325.1"/>
    <property type="molecule type" value="Genomic_DNA"/>
</dbReference>
<name>A0A8J5N7S0_HOMAM</name>
<reference evidence="1" key="1">
    <citation type="journal article" date="2021" name="Sci. Adv.">
        <title>The American lobster genome reveals insights on longevity, neural, and immune adaptations.</title>
        <authorList>
            <person name="Polinski J.M."/>
            <person name="Zimin A.V."/>
            <person name="Clark K.F."/>
            <person name="Kohn A.B."/>
            <person name="Sadowski N."/>
            <person name="Timp W."/>
            <person name="Ptitsyn A."/>
            <person name="Khanna P."/>
            <person name="Romanova D.Y."/>
            <person name="Williams P."/>
            <person name="Greenwood S.J."/>
            <person name="Moroz L.L."/>
            <person name="Walt D.R."/>
            <person name="Bodnar A.G."/>
        </authorList>
    </citation>
    <scope>NUCLEOTIDE SEQUENCE</scope>
    <source>
        <strain evidence="1">GMGI-L3</strain>
    </source>
</reference>
<gene>
    <name evidence="1" type="ORF">Hamer_G001384</name>
</gene>
<protein>
    <submittedName>
        <fullName evidence="1">Uncharacterized protein</fullName>
    </submittedName>
</protein>
<accession>A0A8J5N7S0</accession>
<proteinExistence type="predicted"/>
<keyword evidence="2" id="KW-1185">Reference proteome</keyword>
<sequence length="160" mass="17927">MDSILALIEESGSLKLEQVLQHCVTEESVDLQHQWHDAEEDTDYYVQAAYVAQQMSGVLCLKRKIQFITSQSLCNEEMATCIVPLHVLTVCNHNSGFYGTSKKLVADRVQSSKEARDLLASCGTELPAPKEVLDDLEKFVIRYIYCDAKNTNLGEVRAAQ</sequence>
<evidence type="ECO:0000313" key="2">
    <source>
        <dbReference type="Proteomes" id="UP000747542"/>
    </source>
</evidence>
<comment type="caution">
    <text evidence="1">The sequence shown here is derived from an EMBL/GenBank/DDBJ whole genome shotgun (WGS) entry which is preliminary data.</text>
</comment>
<dbReference type="Proteomes" id="UP000747542">
    <property type="component" value="Unassembled WGS sequence"/>
</dbReference>
<dbReference type="AlphaFoldDB" id="A0A8J5N7S0"/>
<organism evidence="1 2">
    <name type="scientific">Homarus americanus</name>
    <name type="common">American lobster</name>
    <dbReference type="NCBI Taxonomy" id="6706"/>
    <lineage>
        <taxon>Eukaryota</taxon>
        <taxon>Metazoa</taxon>
        <taxon>Ecdysozoa</taxon>
        <taxon>Arthropoda</taxon>
        <taxon>Crustacea</taxon>
        <taxon>Multicrustacea</taxon>
        <taxon>Malacostraca</taxon>
        <taxon>Eumalacostraca</taxon>
        <taxon>Eucarida</taxon>
        <taxon>Decapoda</taxon>
        <taxon>Pleocyemata</taxon>
        <taxon>Astacidea</taxon>
        <taxon>Nephropoidea</taxon>
        <taxon>Nephropidae</taxon>
        <taxon>Homarus</taxon>
    </lineage>
</organism>
<evidence type="ECO:0000313" key="1">
    <source>
        <dbReference type="EMBL" id="KAG7175325.1"/>
    </source>
</evidence>